<comment type="similarity">
    <text evidence="1 3">Belongs to the type-B carboxylesterase/lipase family.</text>
</comment>
<dbReference type="EMBL" id="AZES01000165">
    <property type="protein sequence ID" value="KRL28176.1"/>
    <property type="molecule type" value="Genomic_DNA"/>
</dbReference>
<dbReference type="ESTHER" id="9laco-a0a0r1p6l8">
    <property type="family name" value="Carb_B_Bacteria"/>
</dbReference>
<dbReference type="InterPro" id="IPR050309">
    <property type="entry name" value="Type-B_Carboxylest/Lipase"/>
</dbReference>
<dbReference type="SUPFAM" id="SSF53474">
    <property type="entry name" value="alpha/beta-Hydrolases"/>
    <property type="match status" value="1"/>
</dbReference>
<evidence type="ECO:0000256" key="2">
    <source>
        <dbReference type="ARBA" id="ARBA00022801"/>
    </source>
</evidence>
<dbReference type="InterPro" id="IPR002018">
    <property type="entry name" value="CarbesteraseB"/>
</dbReference>
<sequence>MLTKPIFCLLGVYLMKKIIKTTTGTFHGITDHRHVDFLGIPFGYGRRFKRAEEFSIAKFGKQEINKLQYAVHNGTQPMQDEALEQNEDKIDFGENCLNLDICTPDIDGHYPIVIEFYGGGFTTGGNYQKQMSWLDHQEVVHVVPNYRLGLFGWGKVDGGDTNVGLSDQLMAIQWVIDNARSFGGDVDNINLIGLSAGAKSISALMSSNSELLDRIKKVIMFSGGVQTIRDLETAQKVIDNICRVNKIKTSKDLFNLTDDGLQLAQKTALQGHFATNWFGPVIDNDLISNDWQDKLIQRVKRTNFKTIISAGNNELNFFEDMDSSQIEQNVLPDLFGESAEQLKQELLGENYSKAELIRMLGNAMYALPARRLADLLIKNSDAEVYCNYAKVDEGKHGGIVRYLNTPTADLKIDYRKNQLHILRLLKEFINNGKPYDEEIKFEWPVYDTDRLVLELDPDDLKSVSVINRRSPDDLPWQSYKL</sequence>
<evidence type="ECO:0000256" key="3">
    <source>
        <dbReference type="RuleBase" id="RU361235"/>
    </source>
</evidence>
<dbReference type="Proteomes" id="UP000051908">
    <property type="component" value="Unassembled WGS sequence"/>
</dbReference>
<accession>A0A0R1P6L8</accession>
<dbReference type="PROSITE" id="PS00122">
    <property type="entry name" value="CARBOXYLESTERASE_B_1"/>
    <property type="match status" value="1"/>
</dbReference>
<dbReference type="Pfam" id="PF00135">
    <property type="entry name" value="COesterase"/>
    <property type="match status" value="1"/>
</dbReference>
<dbReference type="Gene3D" id="3.40.50.1820">
    <property type="entry name" value="alpha/beta hydrolase"/>
    <property type="match status" value="1"/>
</dbReference>
<organism evidence="5 6">
    <name type="scientific">Companilactobacillus paralimentarius DSM 13238 = JCM 10415</name>
    <dbReference type="NCBI Taxonomy" id="1122151"/>
    <lineage>
        <taxon>Bacteria</taxon>
        <taxon>Bacillati</taxon>
        <taxon>Bacillota</taxon>
        <taxon>Bacilli</taxon>
        <taxon>Lactobacillales</taxon>
        <taxon>Lactobacillaceae</taxon>
        <taxon>Companilactobacillus</taxon>
    </lineage>
</organism>
<dbReference type="InterPro" id="IPR029058">
    <property type="entry name" value="AB_hydrolase_fold"/>
</dbReference>
<feature type="domain" description="Carboxylesterase type B" evidence="4">
    <location>
        <begin position="17"/>
        <end position="458"/>
    </location>
</feature>
<dbReference type="PATRIC" id="fig|1122151.5.peg.1755"/>
<dbReference type="EC" id="3.1.1.-" evidence="3"/>
<reference evidence="5 6" key="1">
    <citation type="journal article" date="2015" name="Genome Announc.">
        <title>Expanding the biotechnology potential of lactobacilli through comparative genomics of 213 strains and associated genera.</title>
        <authorList>
            <person name="Sun Z."/>
            <person name="Harris H.M."/>
            <person name="McCann A."/>
            <person name="Guo C."/>
            <person name="Argimon S."/>
            <person name="Zhang W."/>
            <person name="Yang X."/>
            <person name="Jeffery I.B."/>
            <person name="Cooney J.C."/>
            <person name="Kagawa T.F."/>
            <person name="Liu W."/>
            <person name="Song Y."/>
            <person name="Salvetti E."/>
            <person name="Wrobel A."/>
            <person name="Rasinkangas P."/>
            <person name="Parkhill J."/>
            <person name="Rea M.C."/>
            <person name="O'Sullivan O."/>
            <person name="Ritari J."/>
            <person name="Douillard F.P."/>
            <person name="Paul Ross R."/>
            <person name="Yang R."/>
            <person name="Briner A.E."/>
            <person name="Felis G.E."/>
            <person name="de Vos W.M."/>
            <person name="Barrangou R."/>
            <person name="Klaenhammer T.R."/>
            <person name="Caufield P.W."/>
            <person name="Cui Y."/>
            <person name="Zhang H."/>
            <person name="O'Toole P.W."/>
        </authorList>
    </citation>
    <scope>NUCLEOTIDE SEQUENCE [LARGE SCALE GENOMIC DNA]</scope>
    <source>
        <strain evidence="5 6">DSM 13238</strain>
    </source>
</reference>
<name>A0A0R1P6L8_9LACO</name>
<comment type="caution">
    <text evidence="5">The sequence shown here is derived from an EMBL/GenBank/DDBJ whole genome shotgun (WGS) entry which is preliminary data.</text>
</comment>
<evidence type="ECO:0000313" key="5">
    <source>
        <dbReference type="EMBL" id="KRL28176.1"/>
    </source>
</evidence>
<keyword evidence="2 3" id="KW-0378">Hydrolase</keyword>
<keyword evidence="6" id="KW-1185">Reference proteome</keyword>
<evidence type="ECO:0000256" key="1">
    <source>
        <dbReference type="ARBA" id="ARBA00005964"/>
    </source>
</evidence>
<evidence type="ECO:0000259" key="4">
    <source>
        <dbReference type="Pfam" id="PF00135"/>
    </source>
</evidence>
<dbReference type="OrthoDB" id="9815425at2"/>
<dbReference type="GO" id="GO:0016787">
    <property type="term" value="F:hydrolase activity"/>
    <property type="evidence" value="ECO:0007669"/>
    <property type="project" value="UniProtKB-KW"/>
</dbReference>
<dbReference type="AlphaFoldDB" id="A0A0R1P6L8"/>
<proteinExistence type="inferred from homology"/>
<dbReference type="InterPro" id="IPR019826">
    <property type="entry name" value="Carboxylesterase_B_AS"/>
</dbReference>
<dbReference type="PANTHER" id="PTHR11559">
    <property type="entry name" value="CARBOXYLESTERASE"/>
    <property type="match status" value="1"/>
</dbReference>
<evidence type="ECO:0000313" key="6">
    <source>
        <dbReference type="Proteomes" id="UP000051908"/>
    </source>
</evidence>
<gene>
    <name evidence="5" type="ORF">FD33_GL001693</name>
</gene>
<protein>
    <recommendedName>
        <fullName evidence="3">Carboxylic ester hydrolase</fullName>
        <ecNumber evidence="3">3.1.1.-</ecNumber>
    </recommendedName>
</protein>